<evidence type="ECO:0000256" key="1">
    <source>
        <dbReference type="SAM" id="MobiDB-lite"/>
    </source>
</evidence>
<feature type="region of interest" description="Disordered" evidence="1">
    <location>
        <begin position="1"/>
        <end position="29"/>
    </location>
</feature>
<dbReference type="Proteomes" id="UP001165136">
    <property type="component" value="Unassembled WGS sequence"/>
</dbReference>
<comment type="caution">
    <text evidence="2">The sequence shown here is derived from an EMBL/GenBank/DDBJ whole genome shotgun (WGS) entry which is preliminary data.</text>
</comment>
<name>A0A9W6VCY2_9PSEU</name>
<dbReference type="AlphaFoldDB" id="A0A9W6VCY2"/>
<proteinExistence type="predicted"/>
<gene>
    <name evidence="2" type="ORF">Atai01_32870</name>
</gene>
<accession>A0A9W6VCY2</accession>
<organism evidence="2 3">
    <name type="scientific">Amycolatopsis taiwanensis</name>
    <dbReference type="NCBI Taxonomy" id="342230"/>
    <lineage>
        <taxon>Bacteria</taxon>
        <taxon>Bacillati</taxon>
        <taxon>Actinomycetota</taxon>
        <taxon>Actinomycetes</taxon>
        <taxon>Pseudonocardiales</taxon>
        <taxon>Pseudonocardiaceae</taxon>
        <taxon>Amycolatopsis</taxon>
    </lineage>
</organism>
<evidence type="ECO:0000313" key="2">
    <source>
        <dbReference type="EMBL" id="GLY66668.1"/>
    </source>
</evidence>
<keyword evidence="3" id="KW-1185">Reference proteome</keyword>
<dbReference type="EMBL" id="BSTI01000006">
    <property type="protein sequence ID" value="GLY66668.1"/>
    <property type="molecule type" value="Genomic_DNA"/>
</dbReference>
<reference evidence="2" key="1">
    <citation type="submission" date="2023-03" db="EMBL/GenBank/DDBJ databases">
        <title>Amycolatopsis taiwanensis NBRC 103393.</title>
        <authorList>
            <person name="Ichikawa N."/>
            <person name="Sato H."/>
            <person name="Tonouchi N."/>
        </authorList>
    </citation>
    <scope>NUCLEOTIDE SEQUENCE</scope>
    <source>
        <strain evidence="2">NBRC 103393</strain>
    </source>
</reference>
<evidence type="ECO:0000313" key="3">
    <source>
        <dbReference type="Proteomes" id="UP001165136"/>
    </source>
</evidence>
<sequence>MEVAGRKLPPVGDQEQILSGSGQGSAGAERPLEIVGTQLDAVEIGSEEPGCPGPYHDVSARVMVDSAIVGTDY</sequence>
<protein>
    <submittedName>
        <fullName evidence="2">Uncharacterized protein</fullName>
    </submittedName>
</protein>